<accession>A0A1D1YZ79</accession>
<reference evidence="3" key="1">
    <citation type="submission" date="2015-07" db="EMBL/GenBank/DDBJ databases">
        <title>Transcriptome Assembly of Anthurium amnicola.</title>
        <authorList>
            <person name="Suzuki J."/>
        </authorList>
    </citation>
    <scope>NUCLEOTIDE SEQUENCE</scope>
</reference>
<keyword evidence="2" id="KW-0472">Membrane</keyword>
<gene>
    <name evidence="3" type="primary">RH21</name>
    <name evidence="3" type="ORF">g.126531</name>
</gene>
<keyword evidence="3" id="KW-0067">ATP-binding</keyword>
<keyword evidence="3" id="KW-0347">Helicase</keyword>
<organism evidence="3">
    <name type="scientific">Anthurium amnicola</name>
    <dbReference type="NCBI Taxonomy" id="1678845"/>
    <lineage>
        <taxon>Eukaryota</taxon>
        <taxon>Viridiplantae</taxon>
        <taxon>Streptophyta</taxon>
        <taxon>Embryophyta</taxon>
        <taxon>Tracheophyta</taxon>
        <taxon>Spermatophyta</taxon>
        <taxon>Magnoliopsida</taxon>
        <taxon>Liliopsida</taxon>
        <taxon>Araceae</taxon>
        <taxon>Pothoideae</taxon>
        <taxon>Potheae</taxon>
        <taxon>Anthurium</taxon>
    </lineage>
</organism>
<name>A0A1D1YZ79_9ARAE</name>
<evidence type="ECO:0000256" key="1">
    <source>
        <dbReference type="SAM" id="MobiDB-lite"/>
    </source>
</evidence>
<feature type="region of interest" description="Disordered" evidence="1">
    <location>
        <begin position="32"/>
        <end position="76"/>
    </location>
</feature>
<sequence length="142" mass="15939">RCEWAIASGAVIPLLVRLNLVAGAVIVENPREEAQKRAGEEGEDEFDRGGGPRERRWARRRAKSRARRRPATSRLASPRTISCLRIDSRSPKRANCLEVKTQSFLWLLNGRNLSPGLNLFMAGIRINSCPMVDLFGVFARII</sequence>
<dbReference type="EMBL" id="GDJX01007978">
    <property type="protein sequence ID" value="JAT59958.1"/>
    <property type="molecule type" value="Transcribed_RNA"/>
</dbReference>
<feature type="non-terminal residue" evidence="3">
    <location>
        <position position="1"/>
    </location>
</feature>
<dbReference type="GO" id="GO:0004386">
    <property type="term" value="F:helicase activity"/>
    <property type="evidence" value="ECO:0007669"/>
    <property type="project" value="UniProtKB-KW"/>
</dbReference>
<keyword evidence="2" id="KW-0812">Transmembrane</keyword>
<keyword evidence="3" id="KW-0547">Nucleotide-binding</keyword>
<proteinExistence type="predicted"/>
<evidence type="ECO:0000313" key="3">
    <source>
        <dbReference type="EMBL" id="JAT59958.1"/>
    </source>
</evidence>
<evidence type="ECO:0000256" key="2">
    <source>
        <dbReference type="SAM" id="Phobius"/>
    </source>
</evidence>
<protein>
    <submittedName>
        <fullName evidence="3">DEAD-box ATP-dependent RNA helicase 21</fullName>
    </submittedName>
</protein>
<keyword evidence="2" id="KW-1133">Transmembrane helix</keyword>
<keyword evidence="3" id="KW-0378">Hydrolase</keyword>
<feature type="compositionally biased region" description="Basic residues" evidence="1">
    <location>
        <begin position="56"/>
        <end position="71"/>
    </location>
</feature>
<dbReference type="AlphaFoldDB" id="A0A1D1YZ79"/>
<feature type="transmembrane region" description="Helical" evidence="2">
    <location>
        <begin position="6"/>
        <end position="27"/>
    </location>
</feature>